<dbReference type="GO" id="GO:0016740">
    <property type="term" value="F:transferase activity"/>
    <property type="evidence" value="ECO:0007669"/>
    <property type="project" value="UniProtKB-KW"/>
</dbReference>
<dbReference type="SUPFAM" id="SSF110857">
    <property type="entry name" value="Gamma-glutamyl cyclotransferase-like"/>
    <property type="match status" value="1"/>
</dbReference>
<dbReference type="PANTHER" id="PTHR12935:SF0">
    <property type="entry name" value="GAMMA-GLUTAMYLCYCLOTRANSFERASE"/>
    <property type="match status" value="1"/>
</dbReference>
<keyword evidence="4" id="KW-1185">Reference proteome</keyword>
<accession>A0A839AGF8</accession>
<organism evidence="3 4">
    <name type="scientific">Stappia albiluteola</name>
    <dbReference type="NCBI Taxonomy" id="2758565"/>
    <lineage>
        <taxon>Bacteria</taxon>
        <taxon>Pseudomonadati</taxon>
        <taxon>Pseudomonadota</taxon>
        <taxon>Alphaproteobacteria</taxon>
        <taxon>Hyphomicrobiales</taxon>
        <taxon>Stappiaceae</taxon>
        <taxon>Stappia</taxon>
    </lineage>
</organism>
<dbReference type="GO" id="GO:0003839">
    <property type="term" value="F:gamma-glutamylcyclotransferase activity"/>
    <property type="evidence" value="ECO:0007669"/>
    <property type="project" value="InterPro"/>
</dbReference>
<keyword evidence="3" id="KW-0808">Transferase</keyword>
<evidence type="ECO:0000256" key="2">
    <source>
        <dbReference type="PIRSR" id="PIRSR617939-1"/>
    </source>
</evidence>
<feature type="active site" description="Proton acceptor" evidence="2">
    <location>
        <position position="73"/>
    </location>
</feature>
<dbReference type="RefSeq" id="WP_182165876.1">
    <property type="nucleotide sequence ID" value="NZ_JACFXV010000054.1"/>
</dbReference>
<sequence>MPLYFSYGANMSREEMASRCPGAEAQGVALLRGWRFVISGDGWASIERRPGSTVHGVLWELALGHVRALDRYEGVQRGWYEKVHMPIARPGGGGRALVYIGTNRTQGRPNPSYFNGVVLPAARAWGLPEVYVAELESWNRR</sequence>
<dbReference type="Proteomes" id="UP000541109">
    <property type="component" value="Unassembled WGS sequence"/>
</dbReference>
<keyword evidence="1" id="KW-0456">Lyase</keyword>
<evidence type="ECO:0000313" key="3">
    <source>
        <dbReference type="EMBL" id="MBA5777952.1"/>
    </source>
</evidence>
<comment type="caution">
    <text evidence="3">The sequence shown here is derived from an EMBL/GenBank/DDBJ whole genome shotgun (WGS) entry which is preliminary data.</text>
</comment>
<dbReference type="CDD" id="cd06661">
    <property type="entry name" value="GGCT_like"/>
    <property type="match status" value="1"/>
</dbReference>
<dbReference type="InterPro" id="IPR017939">
    <property type="entry name" value="G-Glutamylcylcotransferase"/>
</dbReference>
<proteinExistence type="predicted"/>
<dbReference type="AlphaFoldDB" id="A0A839AGF8"/>
<dbReference type="Gene3D" id="3.10.490.10">
    <property type="entry name" value="Gamma-glutamyl cyclotransferase-like"/>
    <property type="match status" value="1"/>
</dbReference>
<evidence type="ECO:0000256" key="1">
    <source>
        <dbReference type="ARBA" id="ARBA00023239"/>
    </source>
</evidence>
<dbReference type="Pfam" id="PF13772">
    <property type="entry name" value="AIG2_2"/>
    <property type="match status" value="1"/>
</dbReference>
<evidence type="ECO:0000313" key="4">
    <source>
        <dbReference type="Proteomes" id="UP000541109"/>
    </source>
</evidence>
<name>A0A839AGF8_9HYPH</name>
<dbReference type="PANTHER" id="PTHR12935">
    <property type="entry name" value="GAMMA-GLUTAMYLCYCLOTRANSFERASE"/>
    <property type="match status" value="1"/>
</dbReference>
<protein>
    <submittedName>
        <fullName evidence="3">Gamma-glutamylcyclotransferase</fullName>
    </submittedName>
</protein>
<dbReference type="InterPro" id="IPR013024">
    <property type="entry name" value="GGCT-like"/>
</dbReference>
<dbReference type="InterPro" id="IPR036568">
    <property type="entry name" value="GGCT-like_sf"/>
</dbReference>
<gene>
    <name evidence="3" type="ORF">H2509_12540</name>
</gene>
<dbReference type="EMBL" id="JACFXV010000054">
    <property type="protein sequence ID" value="MBA5777952.1"/>
    <property type="molecule type" value="Genomic_DNA"/>
</dbReference>
<reference evidence="3 4" key="1">
    <citation type="submission" date="2020-07" db="EMBL/GenBank/DDBJ databases">
        <title>Stappia sp., F7233, whole genome shotgun sequencing project.</title>
        <authorList>
            <person name="Jiang S."/>
            <person name="Liu Z.W."/>
            <person name="Du Z.J."/>
        </authorList>
    </citation>
    <scope>NUCLEOTIDE SEQUENCE [LARGE SCALE GENOMIC DNA]</scope>
    <source>
        <strain evidence="3 4">F7233</strain>
    </source>
</reference>